<evidence type="ECO:0000313" key="2">
    <source>
        <dbReference type="EMBL" id="KAJ7377607.1"/>
    </source>
</evidence>
<dbReference type="OrthoDB" id="5989504at2759"/>
<reference evidence="2" key="1">
    <citation type="submission" date="2023-01" db="EMBL/GenBank/DDBJ databases">
        <title>Genome assembly of the deep-sea coral Lophelia pertusa.</title>
        <authorList>
            <person name="Herrera S."/>
            <person name="Cordes E."/>
        </authorList>
    </citation>
    <scope>NUCLEOTIDE SEQUENCE</scope>
    <source>
        <strain evidence="2">USNM1676648</strain>
        <tissue evidence="2">Polyp</tissue>
    </source>
</reference>
<proteinExistence type="predicted"/>
<sequence>MAETPKKIVDEISKCFTCSSLCPGKERIYIFGNTSHNFAEIIKSALNIDVNCYADDSKSNLFVCKTSCYKRLLKFQRAAEKVEEVKKEIQDAFQARPRAKRLLRPTDGDQETISETQSSLSTNRAKASRTLQFINSSAANTSSTLSTTCASSFCSQPLLACANPLSYVRGAFSPILQIGPNYRVFPHVETTQDFRPPLTSTPSRSSVNLKENQQVRLSVQYPSKNLNKTLQGTYQNVGKAVAHGVPSRIATAVMNCPPVRNHIIEKVMKVVSKEVTGLCSKTNPSLLRKTGKEDLEKFDLEHVCKEWRERAPVFYSFLLTSSANKSTKNSTWLGGLALAGSVLLKQRNCEMSATAAVMGVLLKSKAAEASLCRFNKLKLTNSNQHTLRTLDTLGENHDSYLIKTRERISKENAELHLLDEKIKSLNNLHATHLSSALTCNCNQQLSALRKQAFELEKSTHPGFVISFDNLDIQLQRKNMSMQSQNRDYHWVNHQMIENRVSGAHLNSKGPKTNLQAVSNLKFLPKLEDQQRQRSNYIILAARILVDYFDALAPLKDACILHIPHKYTNEMAQKSKKVVLF</sequence>
<keyword evidence="3" id="KW-1185">Reference proteome</keyword>
<evidence type="ECO:0000256" key="1">
    <source>
        <dbReference type="SAM" id="MobiDB-lite"/>
    </source>
</evidence>
<dbReference type="EMBL" id="MU826376">
    <property type="protein sequence ID" value="KAJ7377607.1"/>
    <property type="molecule type" value="Genomic_DNA"/>
</dbReference>
<accession>A0A9X0CVI9</accession>
<protein>
    <submittedName>
        <fullName evidence="2">Uncharacterized protein</fullName>
    </submittedName>
</protein>
<feature type="region of interest" description="Disordered" evidence="1">
    <location>
        <begin position="105"/>
        <end position="124"/>
    </location>
</feature>
<name>A0A9X0CVI9_9CNID</name>
<dbReference type="Proteomes" id="UP001163046">
    <property type="component" value="Unassembled WGS sequence"/>
</dbReference>
<gene>
    <name evidence="2" type="ORF">OS493_028167</name>
</gene>
<feature type="compositionally biased region" description="Polar residues" evidence="1">
    <location>
        <begin position="111"/>
        <end position="124"/>
    </location>
</feature>
<dbReference type="AlphaFoldDB" id="A0A9X0CVI9"/>
<organism evidence="2 3">
    <name type="scientific">Desmophyllum pertusum</name>
    <dbReference type="NCBI Taxonomy" id="174260"/>
    <lineage>
        <taxon>Eukaryota</taxon>
        <taxon>Metazoa</taxon>
        <taxon>Cnidaria</taxon>
        <taxon>Anthozoa</taxon>
        <taxon>Hexacorallia</taxon>
        <taxon>Scleractinia</taxon>
        <taxon>Caryophylliina</taxon>
        <taxon>Caryophylliidae</taxon>
        <taxon>Desmophyllum</taxon>
    </lineage>
</organism>
<evidence type="ECO:0000313" key="3">
    <source>
        <dbReference type="Proteomes" id="UP001163046"/>
    </source>
</evidence>
<comment type="caution">
    <text evidence="2">The sequence shown here is derived from an EMBL/GenBank/DDBJ whole genome shotgun (WGS) entry which is preliminary data.</text>
</comment>